<evidence type="ECO:0000256" key="6">
    <source>
        <dbReference type="ARBA" id="ARBA00022499"/>
    </source>
</evidence>
<dbReference type="EMBL" id="MF038044">
    <property type="protein sequence ID" value="ATV91620.1"/>
    <property type="molecule type" value="mRNA"/>
</dbReference>
<dbReference type="GO" id="GO:0006995">
    <property type="term" value="P:cellular response to nitrogen starvation"/>
    <property type="evidence" value="ECO:0007669"/>
    <property type="project" value="TreeGrafter"/>
</dbReference>
<evidence type="ECO:0000256" key="8">
    <source>
        <dbReference type="ARBA" id="ARBA00023006"/>
    </source>
</evidence>
<evidence type="ECO:0000256" key="2">
    <source>
        <dbReference type="ARBA" id="ARBA00004623"/>
    </source>
</evidence>
<evidence type="ECO:0000256" key="4">
    <source>
        <dbReference type="ARBA" id="ARBA00015616"/>
    </source>
</evidence>
<dbReference type="Pfam" id="PF20638">
    <property type="entry name" value="ATG5_UblA"/>
    <property type="match status" value="1"/>
</dbReference>
<dbReference type="GO" id="GO:0061908">
    <property type="term" value="C:phagophore"/>
    <property type="evidence" value="ECO:0007669"/>
    <property type="project" value="TreeGrafter"/>
</dbReference>
<sequence>MACDREVLREIWEGKLPICFQLNPEEANKLQPPEPFYLMVPRLSYFPLVTDKVRKYYQKYIDEEKQDNEMWLDFNGLPLKWEAVESYFMSCIKEADVLKHRSQIVSSMQKKDHNQLWLGLQNDKFDQFWAVNRKLMEVSSGEEAFKYIPFRCYHLSKDNCMVQRLVKPLTEQGHRKTLRCLVQEVFPDEASSVRVMTHGVEPPWETPLQWMSEHLSYPDNFLHLCVGYS</sequence>
<dbReference type="PANTHER" id="PTHR13040:SF2">
    <property type="entry name" value="AUTOPHAGY PROTEIN 5"/>
    <property type="match status" value="1"/>
</dbReference>
<feature type="domain" description="Autophagy protein ATG5 UblB" evidence="11">
    <location>
        <begin position="147"/>
        <end position="226"/>
    </location>
</feature>
<keyword evidence="6 10" id="KW-1017">Isopeptide bond</keyword>
<dbReference type="FunFam" id="3.10.20.90:FF:000100">
    <property type="entry name" value="Autophagy related 5"/>
    <property type="match status" value="1"/>
</dbReference>
<reference evidence="13" key="1">
    <citation type="journal article" date="2017" name="PLoS Pathog.">
        <title>Autophagy pathway induced by a plant virus facilitates viral spread and transmission by its insect vector.</title>
        <authorList>
            <person name="Chen Y."/>
            <person name="Chen Q."/>
            <person name="Li M."/>
            <person name="Mao Q."/>
            <person name="Chen H."/>
            <person name="Wu W."/>
            <person name="Jia D."/>
            <person name="Wei T."/>
        </authorList>
    </citation>
    <scope>NUCLEOTIDE SEQUENCE</scope>
</reference>
<accession>A0A2H4NI21</accession>
<dbReference type="Gene3D" id="1.10.246.190">
    <property type="entry name" value="Autophagy protein Apg5, helix rich domain"/>
    <property type="match status" value="1"/>
</dbReference>
<dbReference type="Gene3D" id="3.10.20.620">
    <property type="match status" value="1"/>
</dbReference>
<evidence type="ECO:0000256" key="7">
    <source>
        <dbReference type="ARBA" id="ARBA00022843"/>
    </source>
</evidence>
<dbReference type="GO" id="GO:0000422">
    <property type="term" value="P:autophagy of mitochondrion"/>
    <property type="evidence" value="ECO:0007669"/>
    <property type="project" value="TreeGrafter"/>
</dbReference>
<dbReference type="GO" id="GO:0019776">
    <property type="term" value="F:Atg8-family ligase activity"/>
    <property type="evidence" value="ECO:0007669"/>
    <property type="project" value="TreeGrafter"/>
</dbReference>
<evidence type="ECO:0000256" key="5">
    <source>
        <dbReference type="ARBA" id="ARBA00022490"/>
    </source>
</evidence>
<keyword evidence="9 10" id="KW-0472">Membrane</keyword>
<dbReference type="InterPro" id="IPR048939">
    <property type="entry name" value="ATG5_UblA"/>
</dbReference>
<organism evidence="13">
    <name type="scientific">Recilia dorsalis</name>
    <name type="common">Zigzag leafhopper</name>
    <name type="synonym">Maiestas dorsalis</name>
    <dbReference type="NCBI Taxonomy" id="1582033"/>
    <lineage>
        <taxon>Eukaryota</taxon>
        <taxon>Metazoa</taxon>
        <taxon>Ecdysozoa</taxon>
        <taxon>Arthropoda</taxon>
        <taxon>Hexapoda</taxon>
        <taxon>Insecta</taxon>
        <taxon>Pterygota</taxon>
        <taxon>Neoptera</taxon>
        <taxon>Paraneoptera</taxon>
        <taxon>Hemiptera</taxon>
        <taxon>Auchenorrhyncha</taxon>
        <taxon>Membracoidea</taxon>
        <taxon>Cicadellidae</taxon>
        <taxon>Deltocephalinae</taxon>
        <taxon>Deltocephalini</taxon>
        <taxon>Recilia</taxon>
    </lineage>
</organism>
<dbReference type="GO" id="GO:0005776">
    <property type="term" value="C:autophagosome"/>
    <property type="evidence" value="ECO:0007669"/>
    <property type="project" value="TreeGrafter"/>
</dbReference>
<dbReference type="FunFam" id="1.10.246.190:FF:000001">
    <property type="entry name" value="Autophagy related 5"/>
    <property type="match status" value="1"/>
</dbReference>
<dbReference type="Pfam" id="PF04106">
    <property type="entry name" value="ATG5_UblB"/>
    <property type="match status" value="1"/>
</dbReference>
<keyword evidence="5" id="KW-0963">Cytoplasm</keyword>
<dbReference type="PANTHER" id="PTHR13040">
    <property type="entry name" value="AUTOPHAGY PROTEIN 5"/>
    <property type="match status" value="1"/>
</dbReference>
<evidence type="ECO:0000259" key="12">
    <source>
        <dbReference type="Pfam" id="PF20638"/>
    </source>
</evidence>
<dbReference type="InterPro" id="IPR048318">
    <property type="entry name" value="ATG5_UblB"/>
</dbReference>
<evidence type="ECO:0000313" key="13">
    <source>
        <dbReference type="EMBL" id="ATV91620.1"/>
    </source>
</evidence>
<dbReference type="Gene3D" id="3.10.20.90">
    <property type="entry name" value="Phosphatidylinositol 3-kinase Catalytic Subunit, Chain A, domain 1"/>
    <property type="match status" value="1"/>
</dbReference>
<proteinExistence type="evidence at transcript level"/>
<comment type="subcellular location">
    <subcellularLocation>
        <location evidence="1">Cytoplasm</location>
    </subcellularLocation>
    <subcellularLocation>
        <location evidence="2 10">Preautophagosomal structure membrane</location>
        <topology evidence="2 10">Peripheral membrane protein</topology>
    </subcellularLocation>
</comment>
<evidence type="ECO:0000256" key="1">
    <source>
        <dbReference type="ARBA" id="ARBA00004496"/>
    </source>
</evidence>
<evidence type="ECO:0000256" key="3">
    <source>
        <dbReference type="ARBA" id="ARBA00006910"/>
    </source>
</evidence>
<comment type="similarity">
    <text evidence="3 10">Belongs to the ATG5 family.</text>
</comment>
<dbReference type="AlphaFoldDB" id="A0A2H4NI21"/>
<dbReference type="GO" id="GO:0034045">
    <property type="term" value="C:phagophore assembly site membrane"/>
    <property type="evidence" value="ECO:0007669"/>
    <property type="project" value="UniProtKB-SubCell"/>
</dbReference>
<keyword evidence="8 10" id="KW-0072">Autophagy</keyword>
<evidence type="ECO:0000259" key="11">
    <source>
        <dbReference type="Pfam" id="PF04106"/>
    </source>
</evidence>
<comment type="subunit">
    <text evidence="10">Conjugated with ATG12.</text>
</comment>
<dbReference type="InterPro" id="IPR007239">
    <property type="entry name" value="Atg5"/>
</dbReference>
<dbReference type="InterPro" id="IPR042526">
    <property type="entry name" value="Atg5_HR"/>
</dbReference>
<dbReference type="GO" id="GO:0044233">
    <property type="term" value="C:mitochondria-associated endoplasmic reticulum membrane contact site"/>
    <property type="evidence" value="ECO:0007669"/>
    <property type="project" value="TreeGrafter"/>
</dbReference>
<protein>
    <recommendedName>
        <fullName evidence="4 10">Autophagy protein 5</fullName>
    </recommendedName>
</protein>
<feature type="domain" description="Autophagy protein ATG5 UblA" evidence="12">
    <location>
        <begin position="11"/>
        <end position="82"/>
    </location>
</feature>
<evidence type="ECO:0000256" key="10">
    <source>
        <dbReference type="RuleBase" id="RU361202"/>
    </source>
</evidence>
<comment type="function">
    <text evidence="10">Involved in autophagic vesicle formation.</text>
</comment>
<keyword evidence="7 10" id="KW-0832">Ubl conjugation</keyword>
<evidence type="ECO:0000256" key="9">
    <source>
        <dbReference type="ARBA" id="ARBA00023136"/>
    </source>
</evidence>
<dbReference type="GO" id="GO:0034727">
    <property type="term" value="P:piecemeal microautophagy of the nucleus"/>
    <property type="evidence" value="ECO:0007669"/>
    <property type="project" value="TreeGrafter"/>
</dbReference>
<name>A0A2H4NI21_RECDO</name>
<dbReference type="GO" id="GO:0007033">
    <property type="term" value="P:vacuole organization"/>
    <property type="evidence" value="ECO:0007669"/>
    <property type="project" value="UniProtKB-ARBA"/>
</dbReference>
<dbReference type="GO" id="GO:0034274">
    <property type="term" value="C:Atg12-Atg5-Atg16 complex"/>
    <property type="evidence" value="ECO:0007669"/>
    <property type="project" value="TreeGrafter"/>
</dbReference>
<dbReference type="InterPro" id="IPR042527">
    <property type="entry name" value="Atg5_UblA_dom_sf"/>
</dbReference>